<feature type="region of interest" description="Disordered" evidence="6">
    <location>
        <begin position="111"/>
        <end position="134"/>
    </location>
</feature>
<dbReference type="KEGG" id="run:DR864_08890"/>
<dbReference type="Pfam" id="PF22571">
    <property type="entry name" value="LiaI-LiaF-TM_PspC"/>
    <property type="match status" value="1"/>
</dbReference>
<feature type="region of interest" description="Disordered" evidence="6">
    <location>
        <begin position="830"/>
        <end position="852"/>
    </location>
</feature>
<dbReference type="Pfam" id="PF04024">
    <property type="entry name" value="PspC"/>
    <property type="match status" value="2"/>
</dbReference>
<dbReference type="EMBL" id="CP030850">
    <property type="protein sequence ID" value="AXE17842.1"/>
    <property type="molecule type" value="Genomic_DNA"/>
</dbReference>
<proteinExistence type="predicted"/>
<dbReference type="Pfam" id="PF22744">
    <property type="entry name" value="Toast-rack_PspC-Cterm"/>
    <property type="match status" value="1"/>
</dbReference>
<evidence type="ECO:0008006" key="14">
    <source>
        <dbReference type="Google" id="ProtNLM"/>
    </source>
</evidence>
<dbReference type="PANTHER" id="PTHR33885">
    <property type="entry name" value="PHAGE SHOCK PROTEIN C"/>
    <property type="match status" value="1"/>
</dbReference>
<evidence type="ECO:0000256" key="6">
    <source>
        <dbReference type="SAM" id="MobiDB-lite"/>
    </source>
</evidence>
<feature type="transmembrane region" description="Helical" evidence="7">
    <location>
        <begin position="160"/>
        <end position="182"/>
    </location>
</feature>
<comment type="subcellular location">
    <subcellularLocation>
        <location evidence="1">Cell membrane</location>
        <topology evidence="1">Single-pass membrane protein</topology>
    </subcellularLocation>
</comment>
<feature type="domain" description="PspC-related transmembrane region" evidence="10">
    <location>
        <begin position="318"/>
        <end position="457"/>
    </location>
</feature>
<reference evidence="12 13" key="1">
    <citation type="submission" date="2018-07" db="EMBL/GenBank/DDBJ databases">
        <title>Genome sequencing of Runella.</title>
        <authorList>
            <person name="Baek M.-G."/>
            <person name="Yi H."/>
        </authorList>
    </citation>
    <scope>NUCLEOTIDE SEQUENCE [LARGE SCALE GENOMIC DNA]</scope>
    <source>
        <strain evidence="12 13">HYN0085</strain>
    </source>
</reference>
<dbReference type="Gene3D" id="2.160.20.120">
    <property type="match status" value="1"/>
</dbReference>
<dbReference type="Pfam" id="PF10988">
    <property type="entry name" value="DUF2807"/>
    <property type="match status" value="1"/>
</dbReference>
<evidence type="ECO:0000256" key="3">
    <source>
        <dbReference type="ARBA" id="ARBA00022692"/>
    </source>
</evidence>
<evidence type="ECO:0000259" key="8">
    <source>
        <dbReference type="Pfam" id="PF04024"/>
    </source>
</evidence>
<dbReference type="InterPro" id="IPR054321">
    <property type="entry name" value="PspC-rel_TM"/>
</dbReference>
<feature type="transmembrane region" description="Helical" evidence="7">
    <location>
        <begin position="188"/>
        <end position="207"/>
    </location>
</feature>
<dbReference type="Proteomes" id="UP000251993">
    <property type="component" value="Chromosome"/>
</dbReference>
<feature type="compositionally biased region" description="Polar residues" evidence="6">
    <location>
        <begin position="835"/>
        <end position="846"/>
    </location>
</feature>
<dbReference type="RefSeq" id="WP_114066627.1">
    <property type="nucleotide sequence ID" value="NZ_CP030850.1"/>
</dbReference>
<dbReference type="PANTHER" id="PTHR33885:SF3">
    <property type="entry name" value="PHAGE SHOCK PROTEIN C"/>
    <property type="match status" value="1"/>
</dbReference>
<dbReference type="InterPro" id="IPR052027">
    <property type="entry name" value="PspC"/>
</dbReference>
<evidence type="ECO:0000313" key="13">
    <source>
        <dbReference type="Proteomes" id="UP000251993"/>
    </source>
</evidence>
<dbReference type="OrthoDB" id="5772680at2"/>
<feature type="transmembrane region" description="Helical" evidence="7">
    <location>
        <begin position="228"/>
        <end position="244"/>
    </location>
</feature>
<feature type="transmembrane region" description="Helical" evidence="7">
    <location>
        <begin position="342"/>
        <end position="375"/>
    </location>
</feature>
<feature type="transmembrane region" description="Helical" evidence="7">
    <location>
        <begin position="430"/>
        <end position="451"/>
    </location>
</feature>
<dbReference type="InterPro" id="IPR054319">
    <property type="entry name" value="PspC-rel_ToastRack"/>
</dbReference>
<evidence type="ECO:0000259" key="9">
    <source>
        <dbReference type="Pfam" id="PF10988"/>
    </source>
</evidence>
<feature type="domain" description="Phage shock protein PspC N-terminal" evidence="8">
    <location>
        <begin position="220"/>
        <end position="277"/>
    </location>
</feature>
<feature type="domain" description="Putative auto-transporter adhesin head GIN" evidence="9">
    <location>
        <begin position="668"/>
        <end position="849"/>
    </location>
</feature>
<protein>
    <recommendedName>
        <fullName evidence="14">Phage shock protein C (PspC) family protein</fullName>
    </recommendedName>
</protein>
<feature type="transmembrane region" description="Helical" evidence="7">
    <location>
        <begin position="396"/>
        <end position="418"/>
    </location>
</feature>
<keyword evidence="3 7" id="KW-0812">Transmembrane</keyword>
<keyword evidence="4 7" id="KW-1133">Transmembrane helix</keyword>
<evidence type="ECO:0000259" key="10">
    <source>
        <dbReference type="Pfam" id="PF22571"/>
    </source>
</evidence>
<name>A0A344TGS1_9BACT</name>
<evidence type="ECO:0000259" key="11">
    <source>
        <dbReference type="Pfam" id="PF22744"/>
    </source>
</evidence>
<accession>A0A344TGS1</accession>
<evidence type="ECO:0000256" key="7">
    <source>
        <dbReference type="SAM" id="Phobius"/>
    </source>
</evidence>
<organism evidence="12 13">
    <name type="scientific">Runella rosea</name>
    <dbReference type="NCBI Taxonomy" id="2259595"/>
    <lineage>
        <taxon>Bacteria</taxon>
        <taxon>Pseudomonadati</taxon>
        <taxon>Bacteroidota</taxon>
        <taxon>Cytophagia</taxon>
        <taxon>Cytophagales</taxon>
        <taxon>Spirosomataceae</taxon>
        <taxon>Runella</taxon>
    </lineage>
</organism>
<feature type="domain" description="Phage shock protein PspC N-terminal" evidence="8">
    <location>
        <begin position="133"/>
        <end position="208"/>
    </location>
</feature>
<dbReference type="GO" id="GO:0005886">
    <property type="term" value="C:plasma membrane"/>
    <property type="evidence" value="ECO:0007669"/>
    <property type="project" value="UniProtKB-SubCell"/>
</dbReference>
<evidence type="ECO:0000256" key="5">
    <source>
        <dbReference type="ARBA" id="ARBA00023136"/>
    </source>
</evidence>
<feature type="transmembrane region" description="Helical" evidence="7">
    <location>
        <begin position="250"/>
        <end position="274"/>
    </location>
</feature>
<evidence type="ECO:0000256" key="2">
    <source>
        <dbReference type="ARBA" id="ARBA00022475"/>
    </source>
</evidence>
<feature type="compositionally biased region" description="Low complexity" evidence="6">
    <location>
        <begin position="121"/>
        <end position="132"/>
    </location>
</feature>
<evidence type="ECO:0000313" key="12">
    <source>
        <dbReference type="EMBL" id="AXE17842.1"/>
    </source>
</evidence>
<sequence length="852" mass="94272">MKKTISINIAGLIFYIEEDGYDKLRNYLNSIQKYFSSYEDSKEIISDIEGRIAEKFLNRQKAADTQVIALEDVEELIKSMGTVADFEAIEEEEDLAAQTAASRQPAAGFSQASAVNPEPAAPKSAPSAPTTSRKLVRDTKRKLLGGVCAGIAHHFNVDPLFVRLLFLLFFLGLPAISGGVFGGDSAEFFGPLSGFTFLLYVACWVSFPGSDALEEDKNIKKFYRNPDQKVVGGVAAGVAAYFGVDLGVVRFIWVLSILFFGTGLLLYIVLWLITPKANTLTEKMEMKGQPITLENIETNVKKALQPEQKEENIATKLLLFPFRAVAMVFSGLTPLMKFLVVIMRIFAGLIMFITGAGALLGLITALFAVFGLGTWDFGQIDNELMPLNFFIGEVSPVAYIFAFLAIGVPFATLAWLGISLLTKENKFTPAVWQTLLGLFLAGLLGSTIFGFRYGANFRREGTVEKEQTYKLPATPILLDVHEDNSEDGYNNTQLDLEGYESTDAKVAFRFRSQGRSRQDAERNASNILYNINQTDSTMVFDEDFSLSDKSPRFRGQSVRLTLYFPYAKTFRMTRDFYDHFWGVRNQIQYDYDLDINEEMFKNIRWAIKPDSGLVCLDRPISVRDESRNNDESDDMDEISDGIESGLNEAFDRSFDAKGEMVKQYDVTNFSKVRIGGAFVVTIQKGDVYKVIADGSETDLDDVEVKVEDGTLRVENRRKVKLFERNKRVGITITVPTIETIDLSGATLGKIMGFNNLGTLKVEISGASKTYIDVDAKKLELDVAGASKVELHGSANTLEADLAGACSLDAERMNIQNGDVQASGVSKANLGRIPNLKSNSTGASRINRQGEGE</sequence>
<gene>
    <name evidence="12" type="ORF">DR864_08890</name>
</gene>
<keyword evidence="2" id="KW-1003">Cell membrane</keyword>
<evidence type="ECO:0000256" key="4">
    <source>
        <dbReference type="ARBA" id="ARBA00022989"/>
    </source>
</evidence>
<dbReference type="InterPro" id="IPR007168">
    <property type="entry name" value="Phageshock_PspC_N"/>
</dbReference>
<dbReference type="InterPro" id="IPR021255">
    <property type="entry name" value="DUF2807"/>
</dbReference>
<keyword evidence="5 7" id="KW-0472">Membrane</keyword>
<keyword evidence="13" id="KW-1185">Reference proteome</keyword>
<feature type="domain" description="PspC-related ToastRack" evidence="11">
    <location>
        <begin position="489"/>
        <end position="618"/>
    </location>
</feature>
<evidence type="ECO:0000256" key="1">
    <source>
        <dbReference type="ARBA" id="ARBA00004162"/>
    </source>
</evidence>
<dbReference type="AlphaFoldDB" id="A0A344TGS1"/>